<evidence type="ECO:0000313" key="6">
    <source>
        <dbReference type="EMBL" id="KAG7303921.1"/>
    </source>
</evidence>
<protein>
    <recommendedName>
        <fullName evidence="5">Fcf2 pre-rRNA processing C-terminal domain-containing protein</fullName>
    </recommendedName>
</protein>
<reference evidence="6 7" key="1">
    <citation type="submission" date="2021-06" db="EMBL/GenBank/DDBJ databases">
        <title>A haploid diamondback moth (Plutella xylostella L.) genome assembly resolves 31 chromosomes and identifies a diamide resistance mutation.</title>
        <authorList>
            <person name="Ward C.M."/>
            <person name="Perry K.D."/>
            <person name="Baker G."/>
            <person name="Powis K."/>
            <person name="Heckel D.G."/>
            <person name="Baxter S.W."/>
        </authorList>
    </citation>
    <scope>NUCLEOTIDE SEQUENCE [LARGE SCALE GENOMIC DNA]</scope>
    <source>
        <strain evidence="6 7">LV</strain>
        <tissue evidence="6">Single pupa</tissue>
    </source>
</reference>
<sequence length="296" mass="34968">MKYIELEMDFIIDTVGDEDLLGKTELLSGSDKPYFAEKEDRVDAILQLFDKKKEELDQNAKLEEEALNKLKTLRIDGLFDDFYQEMRWTGSFVMKKKKKDRLFHFDQLDTDTGKLKSGLGKVDVEKEMRGSVLTPGIEQDHSLPRYDIGAKELKALRKKEREKTKGPAWFNMAAPEVTEELKNDLQVLKMRSAMDPKHFYKKNDMEVLPKYFQVGRIMDNPLDHVNERLTKKQRKRTMVDELLADAEFQKYNKKKYKEIIDEKRRTEYRTHMRDKRQKSKAELKKTKMQAKKKAAS</sequence>
<evidence type="ECO:0000256" key="4">
    <source>
        <dbReference type="SAM" id="MobiDB-lite"/>
    </source>
</evidence>
<feature type="coiled-coil region" evidence="3">
    <location>
        <begin position="45"/>
        <end position="73"/>
    </location>
</feature>
<evidence type="ECO:0000313" key="7">
    <source>
        <dbReference type="Proteomes" id="UP000823941"/>
    </source>
</evidence>
<comment type="subcellular location">
    <subcellularLocation>
        <location evidence="1">Nucleus</location>
        <location evidence="1">Nucleolus</location>
    </subcellularLocation>
</comment>
<feature type="domain" description="Fcf2 pre-rRNA processing C-terminal" evidence="5">
    <location>
        <begin position="162"/>
        <end position="255"/>
    </location>
</feature>
<proteinExistence type="predicted"/>
<comment type="caution">
    <text evidence="6">The sequence shown here is derived from an EMBL/GenBank/DDBJ whole genome shotgun (WGS) entry which is preliminary data.</text>
</comment>
<keyword evidence="3" id="KW-0175">Coiled coil</keyword>
<dbReference type="Proteomes" id="UP000823941">
    <property type="component" value="Chromosome 15"/>
</dbReference>
<dbReference type="Pfam" id="PF08698">
    <property type="entry name" value="Fcf2"/>
    <property type="match status" value="1"/>
</dbReference>
<dbReference type="PANTHER" id="PTHR21686">
    <property type="entry name" value="DEOXYNUCLEOTIDYLTRANSFERASE TERMINAL-INTERACTING PROTEIN 2"/>
    <property type="match status" value="1"/>
</dbReference>
<dbReference type="EMBL" id="JAHIBW010000015">
    <property type="protein sequence ID" value="KAG7303921.1"/>
    <property type="molecule type" value="Genomic_DNA"/>
</dbReference>
<dbReference type="InterPro" id="IPR014810">
    <property type="entry name" value="Fcf2_C"/>
</dbReference>
<keyword evidence="7" id="KW-1185">Reference proteome</keyword>
<organism evidence="6 7">
    <name type="scientific">Plutella xylostella</name>
    <name type="common">Diamondback moth</name>
    <name type="synonym">Plutella maculipennis</name>
    <dbReference type="NCBI Taxonomy" id="51655"/>
    <lineage>
        <taxon>Eukaryota</taxon>
        <taxon>Metazoa</taxon>
        <taxon>Ecdysozoa</taxon>
        <taxon>Arthropoda</taxon>
        <taxon>Hexapoda</taxon>
        <taxon>Insecta</taxon>
        <taxon>Pterygota</taxon>
        <taxon>Neoptera</taxon>
        <taxon>Endopterygota</taxon>
        <taxon>Lepidoptera</taxon>
        <taxon>Glossata</taxon>
        <taxon>Ditrysia</taxon>
        <taxon>Yponomeutoidea</taxon>
        <taxon>Plutellidae</taxon>
        <taxon>Plutella</taxon>
    </lineage>
</organism>
<evidence type="ECO:0000256" key="2">
    <source>
        <dbReference type="ARBA" id="ARBA00023242"/>
    </source>
</evidence>
<dbReference type="PANTHER" id="PTHR21686:SF12">
    <property type="entry name" value="DEOXYNUCLEOTIDYLTRANSFERASE TERMINAL-INTERACTING PROTEIN 2"/>
    <property type="match status" value="1"/>
</dbReference>
<feature type="region of interest" description="Disordered" evidence="4">
    <location>
        <begin position="267"/>
        <end position="296"/>
    </location>
</feature>
<evidence type="ECO:0000259" key="5">
    <source>
        <dbReference type="Pfam" id="PF08698"/>
    </source>
</evidence>
<keyword evidence="2" id="KW-0539">Nucleus</keyword>
<name>A0ABQ7QFB5_PLUXY</name>
<gene>
    <name evidence="6" type="ORF">JYU34_010835</name>
</gene>
<feature type="compositionally biased region" description="Basic residues" evidence="4">
    <location>
        <begin position="286"/>
        <end position="296"/>
    </location>
</feature>
<evidence type="ECO:0000256" key="3">
    <source>
        <dbReference type="SAM" id="Coils"/>
    </source>
</evidence>
<dbReference type="InterPro" id="IPR039883">
    <property type="entry name" value="Fcf2/DNTTIP2"/>
</dbReference>
<evidence type="ECO:0000256" key="1">
    <source>
        <dbReference type="ARBA" id="ARBA00004604"/>
    </source>
</evidence>
<accession>A0ABQ7QFB5</accession>